<evidence type="ECO:0000313" key="3">
    <source>
        <dbReference type="Proteomes" id="UP001367508"/>
    </source>
</evidence>
<evidence type="ECO:0000256" key="1">
    <source>
        <dbReference type="SAM" id="MobiDB-lite"/>
    </source>
</evidence>
<dbReference type="EMBL" id="JAYMYQ010000005">
    <property type="protein sequence ID" value="KAK7329960.1"/>
    <property type="molecule type" value="Genomic_DNA"/>
</dbReference>
<comment type="caution">
    <text evidence="2">The sequence shown here is derived from an EMBL/GenBank/DDBJ whole genome shotgun (WGS) entry which is preliminary data.</text>
</comment>
<dbReference type="AlphaFoldDB" id="A0AAN9Q9L3"/>
<sequence>MTDLSSDWFAVGGDSNSGSTRQKDLWSSHSGIVSKSMPSNDALRCETRFAEVRTMKQTGVYHSPNKFF</sequence>
<protein>
    <submittedName>
        <fullName evidence="2">Uncharacterized protein</fullName>
    </submittedName>
</protein>
<feature type="compositionally biased region" description="Polar residues" evidence="1">
    <location>
        <begin position="27"/>
        <end position="38"/>
    </location>
</feature>
<dbReference type="Proteomes" id="UP001367508">
    <property type="component" value="Unassembled WGS sequence"/>
</dbReference>
<accession>A0AAN9Q9L3</accession>
<keyword evidence="3" id="KW-1185">Reference proteome</keyword>
<organism evidence="2 3">
    <name type="scientific">Canavalia gladiata</name>
    <name type="common">Sword bean</name>
    <name type="synonym">Dolichos gladiatus</name>
    <dbReference type="NCBI Taxonomy" id="3824"/>
    <lineage>
        <taxon>Eukaryota</taxon>
        <taxon>Viridiplantae</taxon>
        <taxon>Streptophyta</taxon>
        <taxon>Embryophyta</taxon>
        <taxon>Tracheophyta</taxon>
        <taxon>Spermatophyta</taxon>
        <taxon>Magnoliopsida</taxon>
        <taxon>eudicotyledons</taxon>
        <taxon>Gunneridae</taxon>
        <taxon>Pentapetalae</taxon>
        <taxon>rosids</taxon>
        <taxon>fabids</taxon>
        <taxon>Fabales</taxon>
        <taxon>Fabaceae</taxon>
        <taxon>Papilionoideae</taxon>
        <taxon>50 kb inversion clade</taxon>
        <taxon>NPAAA clade</taxon>
        <taxon>indigoferoid/millettioid clade</taxon>
        <taxon>Phaseoleae</taxon>
        <taxon>Canavalia</taxon>
    </lineage>
</organism>
<reference evidence="2 3" key="1">
    <citation type="submission" date="2024-01" db="EMBL/GenBank/DDBJ databases">
        <title>The genomes of 5 underutilized Papilionoideae crops provide insights into root nodulation and disease resistanc.</title>
        <authorList>
            <person name="Jiang F."/>
        </authorList>
    </citation>
    <scope>NUCLEOTIDE SEQUENCE [LARGE SCALE GENOMIC DNA]</scope>
    <source>
        <strain evidence="2">LVBAO_FW01</strain>
        <tissue evidence="2">Leaves</tissue>
    </source>
</reference>
<feature type="region of interest" description="Disordered" evidence="1">
    <location>
        <begin position="1"/>
        <end position="38"/>
    </location>
</feature>
<name>A0AAN9Q9L3_CANGL</name>
<proteinExistence type="predicted"/>
<gene>
    <name evidence="2" type="ORF">VNO77_24143</name>
</gene>
<evidence type="ECO:0000313" key="2">
    <source>
        <dbReference type="EMBL" id="KAK7329960.1"/>
    </source>
</evidence>